<reference evidence="2 3" key="1">
    <citation type="journal article" date="2018" name="Sci. Rep.">
        <title>Genomic signatures of local adaptation to the degree of environmental predictability in rotifers.</title>
        <authorList>
            <person name="Franch-Gras L."/>
            <person name="Hahn C."/>
            <person name="Garcia-Roger E.M."/>
            <person name="Carmona M.J."/>
            <person name="Serra M."/>
            <person name="Gomez A."/>
        </authorList>
    </citation>
    <scope>NUCLEOTIDE SEQUENCE [LARGE SCALE GENOMIC DNA]</scope>
    <source>
        <strain evidence="2">HYR1</strain>
    </source>
</reference>
<proteinExistence type="predicted"/>
<dbReference type="EMBL" id="REGN01006881">
    <property type="protein sequence ID" value="RNA08000.1"/>
    <property type="molecule type" value="Genomic_DNA"/>
</dbReference>
<name>A0A3M7Q9C8_BRAPC</name>
<feature type="transmembrane region" description="Helical" evidence="1">
    <location>
        <begin position="20"/>
        <end position="36"/>
    </location>
</feature>
<evidence type="ECO:0000313" key="2">
    <source>
        <dbReference type="EMBL" id="RNA08000.1"/>
    </source>
</evidence>
<sequence length="96" mass="11698">MQSCRNPHYEFIYKLCKNGFVYCICFLMVCILQKIAEFLQSLEFFCTNLYNIVLLMEPFLHNLKINYNFFTFCTYVAKQFLTSQHYSINFHKLKKY</sequence>
<keyword evidence="1" id="KW-1133">Transmembrane helix</keyword>
<keyword evidence="1" id="KW-0472">Membrane</keyword>
<dbReference type="AlphaFoldDB" id="A0A3M7Q9C8"/>
<accession>A0A3M7Q9C8</accession>
<gene>
    <name evidence="2" type="ORF">BpHYR1_001556</name>
</gene>
<evidence type="ECO:0000313" key="3">
    <source>
        <dbReference type="Proteomes" id="UP000276133"/>
    </source>
</evidence>
<dbReference type="Proteomes" id="UP000276133">
    <property type="component" value="Unassembled WGS sequence"/>
</dbReference>
<comment type="caution">
    <text evidence="2">The sequence shown here is derived from an EMBL/GenBank/DDBJ whole genome shotgun (WGS) entry which is preliminary data.</text>
</comment>
<keyword evidence="3" id="KW-1185">Reference proteome</keyword>
<organism evidence="2 3">
    <name type="scientific">Brachionus plicatilis</name>
    <name type="common">Marine rotifer</name>
    <name type="synonym">Brachionus muelleri</name>
    <dbReference type="NCBI Taxonomy" id="10195"/>
    <lineage>
        <taxon>Eukaryota</taxon>
        <taxon>Metazoa</taxon>
        <taxon>Spiralia</taxon>
        <taxon>Gnathifera</taxon>
        <taxon>Rotifera</taxon>
        <taxon>Eurotatoria</taxon>
        <taxon>Monogononta</taxon>
        <taxon>Pseudotrocha</taxon>
        <taxon>Ploima</taxon>
        <taxon>Brachionidae</taxon>
        <taxon>Brachionus</taxon>
    </lineage>
</organism>
<keyword evidence="1" id="KW-0812">Transmembrane</keyword>
<evidence type="ECO:0000256" key="1">
    <source>
        <dbReference type="SAM" id="Phobius"/>
    </source>
</evidence>
<protein>
    <submittedName>
        <fullName evidence="2">Uncharacterized protein</fullName>
    </submittedName>
</protein>